<protein>
    <submittedName>
        <fullName evidence="3">Methyltransferase domain-containing protein</fullName>
    </submittedName>
</protein>
<feature type="domain" description="Methyltransferase type 11" evidence="1">
    <location>
        <begin position="63"/>
        <end position="157"/>
    </location>
</feature>
<dbReference type="InterPro" id="IPR013216">
    <property type="entry name" value="Methyltransf_11"/>
</dbReference>
<gene>
    <name evidence="2" type="ORF">MVI01_05920</name>
    <name evidence="3" type="ORF">SAMN04488504_107157</name>
</gene>
<name>A0A511H5J4_9BACT</name>
<keyword evidence="4" id="KW-1185">Reference proteome</keyword>
<dbReference type="EMBL" id="FNAJ01000007">
    <property type="protein sequence ID" value="SDE47105.1"/>
    <property type="molecule type" value="Genomic_DNA"/>
</dbReference>
<comment type="caution">
    <text evidence="2">The sequence shown here is derived from an EMBL/GenBank/DDBJ whole genome shotgun (WGS) entry which is preliminary data.</text>
</comment>
<reference evidence="2 5" key="2">
    <citation type="submission" date="2019-07" db="EMBL/GenBank/DDBJ databases">
        <title>Whole genome shotgun sequence of Myxococcus virescens NBRC 100334.</title>
        <authorList>
            <person name="Hosoyama A."/>
            <person name="Uohara A."/>
            <person name="Ohji S."/>
            <person name="Ichikawa N."/>
        </authorList>
    </citation>
    <scope>NUCLEOTIDE SEQUENCE [LARGE SCALE GENOMIC DNA]</scope>
    <source>
        <strain evidence="2 5">NBRC 100334</strain>
    </source>
</reference>
<evidence type="ECO:0000313" key="2">
    <source>
        <dbReference type="EMBL" id="GEL68808.1"/>
    </source>
</evidence>
<dbReference type="GO" id="GO:0032259">
    <property type="term" value="P:methylation"/>
    <property type="evidence" value="ECO:0007669"/>
    <property type="project" value="UniProtKB-KW"/>
</dbReference>
<evidence type="ECO:0000313" key="3">
    <source>
        <dbReference type="EMBL" id="SDE47105.1"/>
    </source>
</evidence>
<dbReference type="Gene3D" id="3.40.50.150">
    <property type="entry name" value="Vaccinia Virus protein VP39"/>
    <property type="match status" value="1"/>
</dbReference>
<dbReference type="Pfam" id="PF08241">
    <property type="entry name" value="Methyltransf_11"/>
    <property type="match status" value="1"/>
</dbReference>
<dbReference type="CDD" id="cd02440">
    <property type="entry name" value="AdoMet_MTases"/>
    <property type="match status" value="1"/>
</dbReference>
<dbReference type="GO" id="GO:0008757">
    <property type="term" value="F:S-adenosylmethionine-dependent methyltransferase activity"/>
    <property type="evidence" value="ECO:0007669"/>
    <property type="project" value="InterPro"/>
</dbReference>
<evidence type="ECO:0000313" key="4">
    <source>
        <dbReference type="Proteomes" id="UP000198717"/>
    </source>
</evidence>
<dbReference type="PANTHER" id="PTHR43591">
    <property type="entry name" value="METHYLTRANSFERASE"/>
    <property type="match status" value="1"/>
</dbReference>
<reference evidence="3 4" key="1">
    <citation type="submission" date="2016-10" db="EMBL/GenBank/DDBJ databases">
        <authorList>
            <person name="Varghese N."/>
            <person name="Submissions S."/>
        </authorList>
    </citation>
    <scope>NUCLEOTIDE SEQUENCE [LARGE SCALE GENOMIC DNA]</scope>
    <source>
        <strain evidence="3 4">DSM 2260</strain>
    </source>
</reference>
<proteinExistence type="predicted"/>
<evidence type="ECO:0000259" key="1">
    <source>
        <dbReference type="Pfam" id="PF08241"/>
    </source>
</evidence>
<evidence type="ECO:0000313" key="5">
    <source>
        <dbReference type="Proteomes" id="UP000321224"/>
    </source>
</evidence>
<dbReference type="AlphaFoldDB" id="A0A511H5J4"/>
<keyword evidence="3" id="KW-0489">Methyltransferase</keyword>
<dbReference type="EMBL" id="BJVY01000002">
    <property type="protein sequence ID" value="GEL68808.1"/>
    <property type="molecule type" value="Genomic_DNA"/>
</dbReference>
<organism evidence="2 5">
    <name type="scientific">Myxococcus virescens</name>
    <dbReference type="NCBI Taxonomy" id="83456"/>
    <lineage>
        <taxon>Bacteria</taxon>
        <taxon>Pseudomonadati</taxon>
        <taxon>Myxococcota</taxon>
        <taxon>Myxococcia</taxon>
        <taxon>Myxococcales</taxon>
        <taxon>Cystobacterineae</taxon>
        <taxon>Myxococcaceae</taxon>
        <taxon>Myxococcus</taxon>
    </lineage>
</organism>
<keyword evidence="3" id="KW-0808">Transferase</keyword>
<dbReference type="Proteomes" id="UP000198717">
    <property type="component" value="Unassembled WGS sequence"/>
</dbReference>
<dbReference type="Proteomes" id="UP000321224">
    <property type="component" value="Unassembled WGS sequence"/>
</dbReference>
<accession>A0A511H5J4</accession>
<dbReference type="SUPFAM" id="SSF53335">
    <property type="entry name" value="S-adenosyl-L-methionine-dependent methyltransferases"/>
    <property type="match status" value="1"/>
</dbReference>
<dbReference type="InterPro" id="IPR029063">
    <property type="entry name" value="SAM-dependent_MTases_sf"/>
</dbReference>
<sequence length="287" mass="31519">MLWGTMPPSDTESYLLDYHRRLAGVTARWFAKTPVVRGDSRFASTYELLAAEVPQDARPRTVLDLACGDGYLLELLARRAPPRPRLVGLDMSEDELALAQARLKGAATLIQGVAQSLPFEDASLDVVLSHLALMLMDDCEKVLSEIRRVLTPAGKLSCVVGGGFMPSGALAVFRALMKSAIEAQPRPLLSLGDTRFRSTEGLRALFDLAFEHVEVFDLEVQECGEPEQVWASLSSTYDADQLPPDAREDVRRAFLAAVEPMKDSTGNITCLWSMRQVTAGTPRRRGV</sequence>